<feature type="non-terminal residue" evidence="13">
    <location>
        <position position="171"/>
    </location>
</feature>
<evidence type="ECO:0000256" key="9">
    <source>
        <dbReference type="ARBA" id="ARBA00022777"/>
    </source>
</evidence>
<evidence type="ECO:0000256" key="10">
    <source>
        <dbReference type="ARBA" id="ARBA00022840"/>
    </source>
</evidence>
<dbReference type="NCBIfam" id="TIGR00682">
    <property type="entry name" value="lpxK"/>
    <property type="match status" value="1"/>
</dbReference>
<comment type="pathway">
    <text evidence="2">Glycolipid biosynthesis; lipid IV(A) biosynthesis; lipid IV(A) from (3R)-3-hydroxytetradecanoyl-[acyl-carrier-protein] and UDP-N-acetyl-alpha-D-glucosamine: step 6/6.</text>
</comment>
<evidence type="ECO:0000256" key="5">
    <source>
        <dbReference type="ARBA" id="ARBA00022516"/>
    </source>
</evidence>
<organism evidence="13 14">
    <name type="scientific">Leptospira interrogans serovar Australis str. 200703203</name>
    <dbReference type="NCBI Taxonomy" id="1085541"/>
    <lineage>
        <taxon>Bacteria</taxon>
        <taxon>Pseudomonadati</taxon>
        <taxon>Spirochaetota</taxon>
        <taxon>Spirochaetia</taxon>
        <taxon>Leptospirales</taxon>
        <taxon>Leptospiraceae</taxon>
        <taxon>Leptospira</taxon>
    </lineage>
</organism>
<keyword evidence="8" id="KW-0547">Nucleotide-binding</keyword>
<evidence type="ECO:0000256" key="2">
    <source>
        <dbReference type="ARBA" id="ARBA00004870"/>
    </source>
</evidence>
<dbReference type="PANTHER" id="PTHR42724">
    <property type="entry name" value="TETRAACYLDISACCHARIDE 4'-KINASE"/>
    <property type="match status" value="1"/>
</dbReference>
<keyword evidence="11" id="KW-0443">Lipid metabolism</keyword>
<dbReference type="Proteomes" id="UP000012220">
    <property type="component" value="Unassembled WGS sequence"/>
</dbReference>
<dbReference type="EC" id="2.7.1.130" evidence="3 12"/>
<keyword evidence="9 13" id="KW-0418">Kinase</keyword>
<keyword evidence="7" id="KW-0808">Transferase</keyword>
<evidence type="ECO:0000256" key="4">
    <source>
        <dbReference type="ARBA" id="ARBA00016436"/>
    </source>
</evidence>
<dbReference type="GO" id="GO:0005886">
    <property type="term" value="C:plasma membrane"/>
    <property type="evidence" value="ECO:0007669"/>
    <property type="project" value="TreeGrafter"/>
</dbReference>
<keyword evidence="10" id="KW-0067">ATP-binding</keyword>
<evidence type="ECO:0000313" key="14">
    <source>
        <dbReference type="Proteomes" id="UP000012220"/>
    </source>
</evidence>
<keyword evidence="6" id="KW-0441">Lipid A biosynthesis</keyword>
<gene>
    <name evidence="13" type="ORF">LEP1GSC115_4786</name>
</gene>
<evidence type="ECO:0000256" key="12">
    <source>
        <dbReference type="NCBIfam" id="TIGR00682"/>
    </source>
</evidence>
<dbReference type="GO" id="GO:0009245">
    <property type="term" value="P:lipid A biosynthetic process"/>
    <property type="evidence" value="ECO:0007669"/>
    <property type="project" value="UniProtKB-UniRule"/>
</dbReference>
<protein>
    <recommendedName>
        <fullName evidence="4 12">Tetraacyldisaccharide 4'-kinase</fullName>
        <ecNumber evidence="3 12">2.7.1.130</ecNumber>
    </recommendedName>
</protein>
<dbReference type="EMBL" id="AHNY02000045">
    <property type="protein sequence ID" value="EMY27307.1"/>
    <property type="molecule type" value="Genomic_DNA"/>
</dbReference>
<evidence type="ECO:0000256" key="6">
    <source>
        <dbReference type="ARBA" id="ARBA00022556"/>
    </source>
</evidence>
<dbReference type="Pfam" id="PF02606">
    <property type="entry name" value="LpxK"/>
    <property type="match status" value="1"/>
</dbReference>
<evidence type="ECO:0000256" key="7">
    <source>
        <dbReference type="ARBA" id="ARBA00022679"/>
    </source>
</evidence>
<dbReference type="UniPathway" id="UPA00359">
    <property type="reaction ID" value="UER00482"/>
</dbReference>
<reference evidence="13 14" key="1">
    <citation type="submission" date="2013-02" db="EMBL/GenBank/DDBJ databases">
        <authorList>
            <person name="Harkins D.M."/>
            <person name="Durkin A.S."/>
            <person name="Brinkac L.M."/>
            <person name="Haft D.H."/>
            <person name="Selengut J.D."/>
            <person name="Sanka R."/>
            <person name="DePew J."/>
            <person name="Purushe J."/>
            <person name="Picardeau M."/>
            <person name="Werts C."/>
            <person name="Goarant C."/>
            <person name="Vinetz J.M."/>
            <person name="Sutton G.G."/>
            <person name="Nierman W.C."/>
            <person name="Fouts D.E."/>
        </authorList>
    </citation>
    <scope>NUCLEOTIDE SEQUENCE [LARGE SCALE GENOMIC DNA]</scope>
    <source>
        <strain evidence="13 14">200703203</strain>
    </source>
</reference>
<comment type="caution">
    <text evidence="13">The sequence shown here is derived from an EMBL/GenBank/DDBJ whole genome shotgun (WGS) entry which is preliminary data.</text>
</comment>
<dbReference type="InterPro" id="IPR003758">
    <property type="entry name" value="LpxK"/>
</dbReference>
<evidence type="ECO:0000256" key="11">
    <source>
        <dbReference type="ARBA" id="ARBA00023098"/>
    </source>
</evidence>
<sequence length="171" mass="19835">MEAGDEPLLLKKHLPFAEVWIGKDRYSSYIHFREELRMRENSIVILDDGFQHHVLERDVDLVLLDSSKISKERFLIPAGNLREPISSLIRADQIIFSKYESSIEKIVQNIQNKFSKEILRFSLEPDKLLSPNLQSDSPKILSGKKVYAFTGIGNPEVFFSMIRKFEPLKLE</sequence>
<evidence type="ECO:0000313" key="13">
    <source>
        <dbReference type="EMBL" id="EMY27307.1"/>
    </source>
</evidence>
<accession>N1UQV2</accession>
<evidence type="ECO:0000256" key="3">
    <source>
        <dbReference type="ARBA" id="ARBA00012071"/>
    </source>
</evidence>
<keyword evidence="5" id="KW-0444">Lipid biosynthesis</keyword>
<dbReference type="PANTHER" id="PTHR42724:SF1">
    <property type="entry name" value="TETRAACYLDISACCHARIDE 4'-KINASE, MITOCHONDRIAL-RELATED"/>
    <property type="match status" value="1"/>
</dbReference>
<dbReference type="GO" id="GO:0009244">
    <property type="term" value="P:lipopolysaccharide core region biosynthetic process"/>
    <property type="evidence" value="ECO:0007669"/>
    <property type="project" value="TreeGrafter"/>
</dbReference>
<name>N1UQV2_LEPIR</name>
<dbReference type="GO" id="GO:0005524">
    <property type="term" value="F:ATP binding"/>
    <property type="evidence" value="ECO:0007669"/>
    <property type="project" value="UniProtKB-KW"/>
</dbReference>
<evidence type="ECO:0000256" key="1">
    <source>
        <dbReference type="ARBA" id="ARBA00002274"/>
    </source>
</evidence>
<proteinExistence type="predicted"/>
<evidence type="ECO:0000256" key="8">
    <source>
        <dbReference type="ARBA" id="ARBA00022741"/>
    </source>
</evidence>
<comment type="function">
    <text evidence="1">Transfers the gamma-phosphate of ATP to the 4'-position of a tetraacyldisaccharide 1-phosphate intermediate (termed DS-1-P) to form tetraacyldisaccharide 1,4'-bis-phosphate (lipid IVA).</text>
</comment>
<dbReference type="AlphaFoldDB" id="N1UQV2"/>
<dbReference type="GO" id="GO:0009029">
    <property type="term" value="F:lipid-A 4'-kinase activity"/>
    <property type="evidence" value="ECO:0007669"/>
    <property type="project" value="UniProtKB-UniRule"/>
</dbReference>